<comment type="caution">
    <text evidence="3">The sequence shown here is derived from an EMBL/GenBank/DDBJ whole genome shotgun (WGS) entry which is preliminary data.</text>
</comment>
<dbReference type="EMBL" id="JAPEVI010000003">
    <property type="protein sequence ID" value="MCX2723706.1"/>
    <property type="molecule type" value="Genomic_DNA"/>
</dbReference>
<organism evidence="3 4">
    <name type="scientific">Roseibium salinum</name>
    <dbReference type="NCBI Taxonomy" id="1604349"/>
    <lineage>
        <taxon>Bacteria</taxon>
        <taxon>Pseudomonadati</taxon>
        <taxon>Pseudomonadota</taxon>
        <taxon>Alphaproteobacteria</taxon>
        <taxon>Hyphomicrobiales</taxon>
        <taxon>Stappiaceae</taxon>
        <taxon>Roseibium</taxon>
    </lineage>
</organism>
<feature type="domain" description="HTH luxR-type" evidence="2">
    <location>
        <begin position="300"/>
        <end position="357"/>
    </location>
</feature>
<evidence type="ECO:0000313" key="3">
    <source>
        <dbReference type="EMBL" id="MCX2723706.1"/>
    </source>
</evidence>
<sequence>MLEFIDTRLDCRSFLAEFDFSGRPTSNFGGYQPALLLGTLLRQLETGGDRNTLQFLLSEAPLGYRYGKAAPGPPTDGPHEPRAAPDNFDAGKTDPTEPDQLELLRKSQGLVSPVWRTDRSTVLFACVFTGYAPGMVDSAIDNETFKTIVNALTRGLHTYFQLEKERARIESHSLFLSTFDNPAILINADRDILVHTPTGLEALVGLGVAAPRGAKLVFINKQIESGLQMLLAETNVRHAAAAPNGHSVYIGDQNGALSRVSIEAVVPAAETSSRETTYVLIRVCEPADLPDEVEAVLQHHYDLSQSEAHLARHLTLSGSMNVTAAQLGITRNTAKTHLRRIYEKTGVHTQLQLAGLVHRLAGLF</sequence>
<protein>
    <submittedName>
        <fullName evidence="3">Helix-turn-helix transcriptional regulator</fullName>
    </submittedName>
</protein>
<reference evidence="3 4" key="1">
    <citation type="journal article" date="2016" name="Int. J. Syst. Evol. Microbiol.">
        <title>Labrenzia salina sp. nov., isolated from the rhizosphere of the halophyte Arthrocnemum macrostachyum.</title>
        <authorList>
            <person name="Camacho M."/>
            <person name="Redondo-Gomez S."/>
            <person name="Rodriguez-Llorente I."/>
            <person name="Rohde M."/>
            <person name="Sproer C."/>
            <person name="Schumann P."/>
            <person name="Klenk H.P."/>
            <person name="Montero-Calasanz M.D.C."/>
        </authorList>
    </citation>
    <scope>NUCLEOTIDE SEQUENCE [LARGE SCALE GENOMIC DNA]</scope>
    <source>
        <strain evidence="3 4">DSM 29163</strain>
    </source>
</reference>
<feature type="compositionally biased region" description="Basic and acidic residues" evidence="1">
    <location>
        <begin position="77"/>
        <end position="95"/>
    </location>
</feature>
<dbReference type="SUPFAM" id="SSF46894">
    <property type="entry name" value="C-terminal effector domain of the bipartite response regulators"/>
    <property type="match status" value="1"/>
</dbReference>
<dbReference type="InterPro" id="IPR000792">
    <property type="entry name" value="Tscrpt_reg_LuxR_C"/>
</dbReference>
<evidence type="ECO:0000256" key="1">
    <source>
        <dbReference type="SAM" id="MobiDB-lite"/>
    </source>
</evidence>
<gene>
    <name evidence="3" type="ORF">ON753_15230</name>
</gene>
<dbReference type="Proteomes" id="UP001300261">
    <property type="component" value="Unassembled WGS sequence"/>
</dbReference>
<dbReference type="SMART" id="SM00421">
    <property type="entry name" value="HTH_LUXR"/>
    <property type="match status" value="1"/>
</dbReference>
<dbReference type="Gene3D" id="1.10.10.10">
    <property type="entry name" value="Winged helix-like DNA-binding domain superfamily/Winged helix DNA-binding domain"/>
    <property type="match status" value="1"/>
</dbReference>
<keyword evidence="4" id="KW-1185">Reference proteome</keyword>
<name>A0ABT3R3J3_9HYPH</name>
<accession>A0ABT3R3J3</accession>
<dbReference type="InterPro" id="IPR016032">
    <property type="entry name" value="Sig_transdc_resp-reg_C-effctor"/>
</dbReference>
<proteinExistence type="predicted"/>
<evidence type="ECO:0000259" key="2">
    <source>
        <dbReference type="SMART" id="SM00421"/>
    </source>
</evidence>
<evidence type="ECO:0000313" key="4">
    <source>
        <dbReference type="Proteomes" id="UP001300261"/>
    </source>
</evidence>
<dbReference type="InterPro" id="IPR036388">
    <property type="entry name" value="WH-like_DNA-bd_sf"/>
</dbReference>
<dbReference type="RefSeq" id="WP_265963474.1">
    <property type="nucleotide sequence ID" value="NZ_JAPEVI010000003.1"/>
</dbReference>
<feature type="region of interest" description="Disordered" evidence="1">
    <location>
        <begin position="67"/>
        <end position="98"/>
    </location>
</feature>